<protein>
    <submittedName>
        <fullName evidence="1">Uncharacterized protein</fullName>
    </submittedName>
</protein>
<dbReference type="RefSeq" id="WP_207825014.1">
    <property type="nucleotide sequence ID" value="NZ_CP062006.1"/>
</dbReference>
<dbReference type="EMBL" id="CP062006">
    <property type="protein sequence ID" value="QTC88066.1"/>
    <property type="molecule type" value="Genomic_DNA"/>
</dbReference>
<dbReference type="Proteomes" id="UP000663942">
    <property type="component" value="Chromosome"/>
</dbReference>
<organism evidence="1 2">
    <name type="scientific">Brevundimonas pondensis</name>
    <dbReference type="NCBI Taxonomy" id="2774189"/>
    <lineage>
        <taxon>Bacteria</taxon>
        <taxon>Pseudomonadati</taxon>
        <taxon>Pseudomonadota</taxon>
        <taxon>Alphaproteobacteria</taxon>
        <taxon>Caulobacterales</taxon>
        <taxon>Caulobacteraceae</taxon>
        <taxon>Brevundimonas</taxon>
    </lineage>
</organism>
<proteinExistence type="predicted"/>
<evidence type="ECO:0000313" key="2">
    <source>
        <dbReference type="Proteomes" id="UP000663942"/>
    </source>
</evidence>
<keyword evidence="2" id="KW-1185">Reference proteome</keyword>
<accession>A0ABX7SNV5</accession>
<evidence type="ECO:0000313" key="1">
    <source>
        <dbReference type="EMBL" id="QTC88066.1"/>
    </source>
</evidence>
<name>A0ABX7SNV5_9CAUL</name>
<sequence>MTTPTEVLEAGADWRPDGKQVMAAARELTKAERRHVIAGYIGGCSAPVLRSLRNKAMFYLKITSPNGRCGHMVLTPLGVNVQALLKSRQASRRGGEA</sequence>
<gene>
    <name evidence="1" type="ORF">IFE19_01270</name>
</gene>
<reference evidence="1 2" key="1">
    <citation type="submission" date="2020-09" db="EMBL/GenBank/DDBJ databases">
        <title>Brevundimonas sp. LVF1 isolated from an oligotrophic pond in Goettingen, Germany.</title>
        <authorList>
            <person name="Friedrich I."/>
            <person name="Klassen A."/>
            <person name="Neubauer H."/>
            <person name="Schneider D."/>
            <person name="Hertel R."/>
            <person name="Daniel R."/>
        </authorList>
    </citation>
    <scope>NUCLEOTIDE SEQUENCE [LARGE SCALE GENOMIC DNA]</scope>
    <source>
        <strain evidence="1 2">LVF1</strain>
    </source>
</reference>